<dbReference type="EMBL" id="CP000866">
    <property type="protein sequence ID" value="ABX12252.1"/>
    <property type="molecule type" value="Genomic_DNA"/>
</dbReference>
<dbReference type="InParanoid" id="A9A468"/>
<evidence type="ECO:0000313" key="2">
    <source>
        <dbReference type="Proteomes" id="UP000000792"/>
    </source>
</evidence>
<evidence type="ECO:0000313" key="1">
    <source>
        <dbReference type="EMBL" id="ABX12252.1"/>
    </source>
</evidence>
<name>A9A468_NITMS</name>
<dbReference type="EnsemblBacteria" id="ABX12252">
    <property type="protein sequence ID" value="ABX12252"/>
    <property type="gene ID" value="Nmar_0356"/>
</dbReference>
<dbReference type="STRING" id="436308.Nmar_0356"/>
<gene>
    <name evidence="1" type="ordered locus">Nmar_0356</name>
</gene>
<dbReference type="KEGG" id="nmr:Nmar_0356"/>
<organism evidence="1 2">
    <name type="scientific">Nitrosopumilus maritimus (strain SCM1)</name>
    <dbReference type="NCBI Taxonomy" id="436308"/>
    <lineage>
        <taxon>Archaea</taxon>
        <taxon>Nitrososphaerota</taxon>
        <taxon>Nitrososphaeria</taxon>
        <taxon>Nitrosopumilales</taxon>
        <taxon>Nitrosopumilaceae</taxon>
        <taxon>Nitrosopumilus</taxon>
    </lineage>
</organism>
<reference evidence="1 2" key="1">
    <citation type="journal article" date="2010" name="Proc. Natl. Acad. Sci. U.S.A.">
        <title>Nitrosopumilus maritimus genome reveals unique mechanisms for nitrification and autotrophy in globally distributed marine crenarchaea.</title>
        <authorList>
            <person name="Walker C.B."/>
            <person name="de la Torre J.R."/>
            <person name="Klotz M.G."/>
            <person name="Urakawa H."/>
            <person name="Pinel N."/>
            <person name="Arp D.J."/>
            <person name="Brochier-Armanet C."/>
            <person name="Chain P.S."/>
            <person name="Chan P.P."/>
            <person name="Gollabgir A."/>
            <person name="Hemp J."/>
            <person name="Hugler M."/>
            <person name="Karr E.A."/>
            <person name="Konneke M."/>
            <person name="Shin M."/>
            <person name="Lawton T.J."/>
            <person name="Lowe T."/>
            <person name="Martens-Habbena W."/>
            <person name="Sayavedra-Soto L.A."/>
            <person name="Lang D."/>
            <person name="Sievert S.M."/>
            <person name="Rosenzweig A.C."/>
            <person name="Manning G."/>
            <person name="Stahl D.A."/>
        </authorList>
    </citation>
    <scope>NUCLEOTIDE SEQUENCE [LARGE SCALE GENOMIC DNA]</scope>
    <source>
        <strain evidence="1 2">SCM1</strain>
    </source>
</reference>
<sequence>MLLMLSEKGKYASATENRRFVWSEIIWPLILELNDVVFTLKQFQDRRDKICQQHNLSINVPSRGLASLQQKGIILKEGTIYSIHYKLIPYMRLRARCDYATAIREVRLK</sequence>
<dbReference type="Proteomes" id="UP000000792">
    <property type="component" value="Chromosome"/>
</dbReference>
<dbReference type="AlphaFoldDB" id="A9A468"/>
<proteinExistence type="predicted"/>
<protein>
    <submittedName>
        <fullName evidence="1">Uncharacterized protein</fullName>
    </submittedName>
</protein>
<dbReference type="HOGENOM" id="CLU_2216928_0_0_2"/>
<accession>A9A468</accession>
<dbReference type="eggNOG" id="arCOG10523">
    <property type="taxonomic scope" value="Archaea"/>
</dbReference>
<keyword evidence="2" id="KW-1185">Reference proteome</keyword>